<evidence type="ECO:0008006" key="3">
    <source>
        <dbReference type="Google" id="ProtNLM"/>
    </source>
</evidence>
<dbReference type="InterPro" id="IPR043128">
    <property type="entry name" value="Rev_trsase/Diguanyl_cyclase"/>
</dbReference>
<dbReference type="SUPFAM" id="SSF56672">
    <property type="entry name" value="DNA/RNA polymerases"/>
    <property type="match status" value="1"/>
</dbReference>
<evidence type="ECO:0000313" key="2">
    <source>
        <dbReference type="Proteomes" id="UP000574390"/>
    </source>
</evidence>
<comment type="caution">
    <text evidence="1">The sequence shown here is derived from an EMBL/GenBank/DDBJ whole genome shotgun (WGS) entry which is preliminary data.</text>
</comment>
<reference evidence="1 2" key="1">
    <citation type="submission" date="2020-04" db="EMBL/GenBank/DDBJ databases">
        <title>Perkinsus olseni comparative genomics.</title>
        <authorList>
            <person name="Bogema D.R."/>
        </authorList>
    </citation>
    <scope>NUCLEOTIDE SEQUENCE [LARGE SCALE GENOMIC DNA]</scope>
    <source>
        <strain evidence="1">ATCC PRA-205</strain>
    </source>
</reference>
<dbReference type="Proteomes" id="UP000574390">
    <property type="component" value="Unassembled WGS sequence"/>
</dbReference>
<name>A0A7J6TB87_PEROL</name>
<gene>
    <name evidence="1" type="ORF">FOZ62_013943</name>
</gene>
<proteinExistence type="predicted"/>
<accession>A0A7J6TB87</accession>
<dbReference type="InterPro" id="IPR008042">
    <property type="entry name" value="Retrotrans_Pao"/>
</dbReference>
<dbReference type="EMBL" id="JABANM010008583">
    <property type="protein sequence ID" value="KAF4742365.1"/>
    <property type="molecule type" value="Genomic_DNA"/>
</dbReference>
<feature type="non-terminal residue" evidence="1">
    <location>
        <position position="1"/>
    </location>
</feature>
<dbReference type="Pfam" id="PF05380">
    <property type="entry name" value="Peptidase_A17"/>
    <property type="match status" value="1"/>
</dbReference>
<organism evidence="1 2">
    <name type="scientific">Perkinsus olseni</name>
    <name type="common">Perkinsus atlanticus</name>
    <dbReference type="NCBI Taxonomy" id="32597"/>
    <lineage>
        <taxon>Eukaryota</taxon>
        <taxon>Sar</taxon>
        <taxon>Alveolata</taxon>
        <taxon>Perkinsozoa</taxon>
        <taxon>Perkinsea</taxon>
        <taxon>Perkinsida</taxon>
        <taxon>Perkinsidae</taxon>
        <taxon>Perkinsus</taxon>
    </lineage>
</organism>
<dbReference type="InterPro" id="IPR043502">
    <property type="entry name" value="DNA/RNA_pol_sf"/>
</dbReference>
<evidence type="ECO:0000313" key="1">
    <source>
        <dbReference type="EMBL" id="KAF4742365.1"/>
    </source>
</evidence>
<sequence length="255" mass="28985">SLDPYLKTTECDILRISDIVLRRCQMRDCDQPYLGIDRRGQSYLFNVLPFGLAMSPSWLTANVREVLYRLSKQSEFESEILPYMDDLTLLRFEEDGFPVAVQKTVWYNQKEAAKVLAWLGAEEYALKVGFQAPSVPPTTRKSVSAMLNSPYNPLGNLTELSMKGRLIMRKIARYDWDTTLPKGLCTEAADWMKGVQKAVETTKVPWLVDCKSLLVYVDASQLAWGVDVRLPEGIRVVARGGLFDKEKFAKWSIVS</sequence>
<dbReference type="Gene3D" id="3.30.70.270">
    <property type="match status" value="1"/>
</dbReference>
<dbReference type="AlphaFoldDB" id="A0A7J6TB87"/>
<protein>
    <recommendedName>
        <fullName evidence="3">Reverse transcriptase domain-containing protein</fullName>
    </recommendedName>
</protein>